<protein>
    <submittedName>
        <fullName evidence="3">Uncharacterized protein LOC117143884 isoform X1</fullName>
    </submittedName>
</protein>
<organism evidence="2 3">
    <name type="scientific">Drosophila mauritiana</name>
    <name type="common">Fruit fly</name>
    <dbReference type="NCBI Taxonomy" id="7226"/>
    <lineage>
        <taxon>Eukaryota</taxon>
        <taxon>Metazoa</taxon>
        <taxon>Ecdysozoa</taxon>
        <taxon>Arthropoda</taxon>
        <taxon>Hexapoda</taxon>
        <taxon>Insecta</taxon>
        <taxon>Pterygota</taxon>
        <taxon>Neoptera</taxon>
        <taxon>Endopterygota</taxon>
        <taxon>Diptera</taxon>
        <taxon>Brachycera</taxon>
        <taxon>Muscomorpha</taxon>
        <taxon>Ephydroidea</taxon>
        <taxon>Drosophilidae</taxon>
        <taxon>Drosophila</taxon>
        <taxon>Sophophora</taxon>
    </lineage>
</organism>
<gene>
    <name evidence="3" type="primary">LOC117143884</name>
</gene>
<reference evidence="3" key="1">
    <citation type="submission" date="2025-08" db="UniProtKB">
        <authorList>
            <consortium name="RefSeq"/>
        </authorList>
    </citation>
    <scope>IDENTIFICATION</scope>
    <source>
        <strain evidence="3">Mau12</strain>
        <tissue evidence="3">Whole Body</tissue>
    </source>
</reference>
<evidence type="ECO:0000313" key="2">
    <source>
        <dbReference type="Proteomes" id="UP000515162"/>
    </source>
</evidence>
<dbReference type="Proteomes" id="UP000515162">
    <property type="component" value="Chromosome 2L"/>
</dbReference>
<name>A0A6P8K747_DROMA</name>
<dbReference type="RefSeq" id="XP_033164668.1">
    <property type="nucleotide sequence ID" value="XM_033308777.1"/>
</dbReference>
<proteinExistence type="predicted"/>
<feature type="region of interest" description="Disordered" evidence="1">
    <location>
        <begin position="813"/>
        <end position="847"/>
    </location>
</feature>
<keyword evidence="2" id="KW-1185">Reference proteome</keyword>
<feature type="compositionally biased region" description="Basic and acidic residues" evidence="1">
    <location>
        <begin position="422"/>
        <end position="433"/>
    </location>
</feature>
<feature type="region of interest" description="Disordered" evidence="1">
    <location>
        <begin position="619"/>
        <end position="658"/>
    </location>
</feature>
<feature type="region of interest" description="Disordered" evidence="1">
    <location>
        <begin position="399"/>
        <end position="433"/>
    </location>
</feature>
<feature type="compositionally biased region" description="Pro residues" evidence="1">
    <location>
        <begin position="179"/>
        <end position="193"/>
    </location>
</feature>
<sequence>MFRFYKLYSLYMNNMASGPAGQREWCLCEKLPRAVLHIPVNHRQICQVCGLARRPQAGPDSSSDKDVDQGTEEQKTIIPEQSQVEEPKKSLKTRVKVAIRGKKPKAKNCCRTNCLKCGGLAKAEVGQEGTEAPKEMKCKRYPGRHGLYSKPKGMMSRRQVAKAPPPSTPSSSLALSPLPSSPPSPTAPPPPAHQEPESARSEMPSLVATAHTVSNPKNNLLQNYNNLFVSNFIPLQSPITDTFGGAISKRSRNSIRPRIHRSRPLPPLSKVLTNILSSQNSKDDREMGGGLSSCNCKDSQSTDSELASQFCPFDQYEGPSEDALVVNSARYMLHRPKSLHIEPRQDVHNNRIESLNFQFNTTKNTPSPNADNLSGILFMTHSVRKNLKKTIDNIGNECHISGKARPTNSSDPKPAVTQQSNREIKAKESEDLERSSILSSIMDKVFSSQESKSSNCVDDKIPELEDINKTINDMFVEDPERVSLKSNVSNEHSVFSSNKTNHYEDYSQPVSKTLSISNSTWERICETKPKSTLYKCARCGQHKHREDIFAKIKIKDSKVPGKPDANQIRLNKKIGCAIKQRLNNLRSFSGAQECKKLEHERKTLGDQGVIPELFRENRSMQKRKATDDIAKEENIRRQSISTSIQRKEDSLASQTPIKDHSTSNCLNIQAKIDKILRRDNNPAKIYDQPKITLSKIHHECLQKRPRIALKDVNLNQSQIPDNNFQLRRHKEPSFNWGVMQICETVSHRSLVIPKTLVPTYVGELVHIGQATNCYIKENILPDYPSSSLFEFRIPDISPNELLSYRSSDDISGSCTPIPHTASPKEQPISHKNPCLPVDPTQPEKSESRKTIYENLELSFTTQKADSFNHPNDKLTDYENQLVDMNEKCINANFSSLSDNNMSQTSNADLKSLRKEENPLKESNPKTDITAVGNTFARSKENKENSKDTLYQENRITLQKYSHSKLSNAIRKQIDKSLQQKIKKIMSKPIKLLKSNDSDSVDKFVEPFTNKLSVFEEYNANSTQENLKLGPNAILNKETDTAFSNSFTELSSSQKPLRLIANRCSSSEPKCLAKESKVETDSDGASEPMMTCRTTEYEGLPPLNWQVISMGSAHPNNIVQDDSETSLGEEYYCPIHMCGSLIKTNTFSSHILQDHRVGKTKGASPQEDYHQLVEGLPKQFSFDGALLTKGNTFVALLFYTSLAKESTLRSHRMRNHPLTMLAAPKMAKDDTLAGVFFWLLGCPSCAQLLAKLTVYDPFDQIGRSMIIRPRDLSQNQDPREFVANSKDHLLITVPHKQRTFQITVVIDEPQT</sequence>
<feature type="compositionally biased region" description="Polar residues" evidence="1">
    <location>
        <begin position="406"/>
        <end position="421"/>
    </location>
</feature>
<accession>A0A6P8K747</accession>
<feature type="region of interest" description="Disordered" evidence="1">
    <location>
        <begin position="53"/>
        <end position="92"/>
    </location>
</feature>
<feature type="compositionally biased region" description="Low complexity" evidence="1">
    <location>
        <begin position="169"/>
        <end position="178"/>
    </location>
</feature>
<feature type="compositionally biased region" description="Basic and acidic residues" evidence="1">
    <location>
        <begin position="619"/>
        <end position="636"/>
    </location>
</feature>
<dbReference type="GeneID" id="117143884"/>
<feature type="region of interest" description="Disordered" evidence="1">
    <location>
        <begin position="126"/>
        <end position="205"/>
    </location>
</feature>
<feature type="compositionally biased region" description="Basic and acidic residues" evidence="1">
    <location>
        <begin position="62"/>
        <end position="75"/>
    </location>
</feature>
<evidence type="ECO:0000256" key="1">
    <source>
        <dbReference type="SAM" id="MobiDB-lite"/>
    </source>
</evidence>
<evidence type="ECO:0000313" key="3">
    <source>
        <dbReference type="RefSeq" id="XP_033164668.1"/>
    </source>
</evidence>